<accession>A0A8X6NTJ8</accession>
<dbReference type="PROSITE" id="PS51257">
    <property type="entry name" value="PROKAR_LIPOPROTEIN"/>
    <property type="match status" value="1"/>
</dbReference>
<keyword evidence="2" id="KW-1185">Reference proteome</keyword>
<dbReference type="EMBL" id="BMAW01061211">
    <property type="protein sequence ID" value="GFT30166.1"/>
    <property type="molecule type" value="Genomic_DNA"/>
</dbReference>
<sequence length="69" mass="6893">MDRSRASLASSGPTGYMCFGFQGAGGAGCAGSGRVEVFSSCYSFGFGFQGAGGAGCAGSGRVELFSFYF</sequence>
<reference evidence="1" key="1">
    <citation type="submission" date="2020-08" db="EMBL/GenBank/DDBJ databases">
        <title>Multicomponent nature underlies the extraordinary mechanical properties of spider dragline silk.</title>
        <authorList>
            <person name="Kono N."/>
            <person name="Nakamura H."/>
            <person name="Mori M."/>
            <person name="Yoshida Y."/>
            <person name="Ohtoshi R."/>
            <person name="Malay A.D."/>
            <person name="Moran D.A.P."/>
            <person name="Tomita M."/>
            <person name="Numata K."/>
            <person name="Arakawa K."/>
        </authorList>
    </citation>
    <scope>NUCLEOTIDE SEQUENCE</scope>
</reference>
<gene>
    <name evidence="1" type="ORF">NPIL_28301</name>
</gene>
<evidence type="ECO:0000313" key="1">
    <source>
        <dbReference type="EMBL" id="GFT30166.1"/>
    </source>
</evidence>
<dbReference type="AlphaFoldDB" id="A0A8X6NTJ8"/>
<evidence type="ECO:0000313" key="2">
    <source>
        <dbReference type="Proteomes" id="UP000887013"/>
    </source>
</evidence>
<organism evidence="1 2">
    <name type="scientific">Nephila pilipes</name>
    <name type="common">Giant wood spider</name>
    <name type="synonym">Nephila maculata</name>
    <dbReference type="NCBI Taxonomy" id="299642"/>
    <lineage>
        <taxon>Eukaryota</taxon>
        <taxon>Metazoa</taxon>
        <taxon>Ecdysozoa</taxon>
        <taxon>Arthropoda</taxon>
        <taxon>Chelicerata</taxon>
        <taxon>Arachnida</taxon>
        <taxon>Araneae</taxon>
        <taxon>Araneomorphae</taxon>
        <taxon>Entelegynae</taxon>
        <taxon>Araneoidea</taxon>
        <taxon>Nephilidae</taxon>
        <taxon>Nephila</taxon>
    </lineage>
</organism>
<proteinExistence type="predicted"/>
<name>A0A8X6NTJ8_NEPPI</name>
<dbReference type="Proteomes" id="UP000887013">
    <property type="component" value="Unassembled WGS sequence"/>
</dbReference>
<comment type="caution">
    <text evidence="1">The sequence shown here is derived from an EMBL/GenBank/DDBJ whole genome shotgun (WGS) entry which is preliminary data.</text>
</comment>
<protein>
    <submittedName>
        <fullName evidence="1">Uncharacterized protein</fullName>
    </submittedName>
</protein>